<evidence type="ECO:0000256" key="2">
    <source>
        <dbReference type="ARBA" id="ARBA00022679"/>
    </source>
</evidence>
<dbReference type="InterPro" id="IPR051623">
    <property type="entry name" value="FTCD"/>
</dbReference>
<protein>
    <recommendedName>
        <fullName evidence="1">glutamate formimidoyltransferase</fullName>
        <ecNumber evidence="1">2.1.2.5</ecNumber>
    </recommendedName>
</protein>
<dbReference type="GO" id="GO:0005542">
    <property type="term" value="F:folic acid binding"/>
    <property type="evidence" value="ECO:0007669"/>
    <property type="project" value="InterPro"/>
</dbReference>
<feature type="domain" description="Formiminotransferase N-terminal subdomain" evidence="4">
    <location>
        <begin position="1"/>
        <end position="157"/>
    </location>
</feature>
<accession>A0A6J4IQV3</accession>
<sequence length="275" mass="28949">MLECVVNISEGRDVDLVRRIALTAGDHLLDVHSDPHHHRSVLTLAGPEVDEAAYVVAAAAVAWLDLRGHEGVHPRLGVVDVVPFVPLEGSGLDDAVATRDRLARDVGADLELPCFLYGPERSLPEVRRSAFGPDLAPDHGPREPHPTAGAACVGARPVLVAYNIWLAPPATAADALRVARAVRSPLVRTLGLDVGGRPQVSCNLIAPHVSGPATVFDEVNRLAPAEGAELVGLLPRAVLDGVPAHRWDELGIGTTETIEARLEQAGLDGGSSARP</sequence>
<dbReference type="Pfam" id="PF07837">
    <property type="entry name" value="FTCD_N"/>
    <property type="match status" value="1"/>
</dbReference>
<dbReference type="SMART" id="SM01221">
    <property type="entry name" value="FTCD"/>
    <property type="match status" value="1"/>
</dbReference>
<evidence type="ECO:0000313" key="5">
    <source>
        <dbReference type="EMBL" id="CAA9258316.1"/>
    </source>
</evidence>
<proteinExistence type="predicted"/>
<dbReference type="PANTHER" id="PTHR12234">
    <property type="entry name" value="FORMIMINOTRANSFERASE-CYCLODEAMINASE"/>
    <property type="match status" value="1"/>
</dbReference>
<dbReference type="SMART" id="SM01222">
    <property type="entry name" value="FTCD_N"/>
    <property type="match status" value="1"/>
</dbReference>
<dbReference type="InterPro" id="IPR037070">
    <property type="entry name" value="Formiminotransferase_C_sf"/>
</dbReference>
<dbReference type="InterPro" id="IPR037064">
    <property type="entry name" value="Formiminotransferase_N_sf"/>
</dbReference>
<dbReference type="Gene3D" id="3.30.990.10">
    <property type="entry name" value="Formiminotransferase, N-terminal subdomain"/>
    <property type="match status" value="1"/>
</dbReference>
<dbReference type="SUPFAM" id="SSF55116">
    <property type="entry name" value="Formiminotransferase domain of formiminotransferase-cyclodeaminase"/>
    <property type="match status" value="2"/>
</dbReference>
<dbReference type="AlphaFoldDB" id="A0A6J4IQV3"/>
<dbReference type="PANTHER" id="PTHR12234:SF1">
    <property type="entry name" value="FORMIMINOTRANSFERASE N-TERMINAL SUBDOMAIN-CONTAINING PROTEIN"/>
    <property type="match status" value="1"/>
</dbReference>
<gene>
    <name evidence="5" type="ORF">AVDCRST_MAG50-2736</name>
</gene>
<organism evidence="5">
    <name type="scientific">uncultured Acidimicrobiales bacterium</name>
    <dbReference type="NCBI Taxonomy" id="310071"/>
    <lineage>
        <taxon>Bacteria</taxon>
        <taxon>Bacillati</taxon>
        <taxon>Actinomycetota</taxon>
        <taxon>Acidimicrobiia</taxon>
        <taxon>Acidimicrobiales</taxon>
        <taxon>environmental samples</taxon>
    </lineage>
</organism>
<dbReference type="EC" id="2.1.2.5" evidence="1"/>
<feature type="domain" description="Formiminotransferase C-terminal subdomain" evidence="3">
    <location>
        <begin position="158"/>
        <end position="261"/>
    </location>
</feature>
<evidence type="ECO:0000259" key="3">
    <source>
        <dbReference type="SMART" id="SM01221"/>
    </source>
</evidence>
<evidence type="ECO:0000259" key="4">
    <source>
        <dbReference type="SMART" id="SM01222"/>
    </source>
</evidence>
<dbReference type="Gene3D" id="3.30.70.670">
    <property type="entry name" value="Formiminotransferase, C-terminal subdomain"/>
    <property type="match status" value="1"/>
</dbReference>
<dbReference type="EMBL" id="CADCTF010000126">
    <property type="protein sequence ID" value="CAA9258316.1"/>
    <property type="molecule type" value="Genomic_DNA"/>
</dbReference>
<dbReference type="InterPro" id="IPR012886">
    <property type="entry name" value="Formiminotransferase_N"/>
</dbReference>
<name>A0A6J4IQV3_9ACTN</name>
<keyword evidence="2" id="KW-0808">Transferase</keyword>
<reference evidence="5" key="1">
    <citation type="submission" date="2020-02" db="EMBL/GenBank/DDBJ databases">
        <authorList>
            <person name="Meier V. D."/>
        </authorList>
    </citation>
    <scope>NUCLEOTIDE SEQUENCE</scope>
    <source>
        <strain evidence="5">AVDCRST_MAG50</strain>
    </source>
</reference>
<dbReference type="GO" id="GO:0030409">
    <property type="term" value="F:glutamate formimidoyltransferase activity"/>
    <property type="evidence" value="ECO:0007669"/>
    <property type="project" value="UniProtKB-EC"/>
</dbReference>
<dbReference type="InterPro" id="IPR013802">
    <property type="entry name" value="Formiminotransferase_C"/>
</dbReference>
<evidence type="ECO:0000256" key="1">
    <source>
        <dbReference type="ARBA" id="ARBA00012252"/>
    </source>
</evidence>
<dbReference type="InterPro" id="IPR022384">
    <property type="entry name" value="FormiminoTrfase_cat_dom_sf"/>
</dbReference>